<dbReference type="AlphaFoldDB" id="A0A0G1HFK2"/>
<feature type="domain" description="DUF4143" evidence="2">
    <location>
        <begin position="228"/>
        <end position="384"/>
    </location>
</feature>
<dbReference type="PATRIC" id="fig|1619110.3.peg.130"/>
<gene>
    <name evidence="3" type="ORF">UW36_C0002G0047</name>
</gene>
<comment type="caution">
    <text evidence="3">The sequence shown here is derived from an EMBL/GenBank/DDBJ whole genome shotgun (WGS) entry which is preliminary data.</text>
</comment>
<name>A0A0G1HFK2_UNCKA</name>
<accession>A0A0G1HFK2</accession>
<organism evidence="3 4">
    <name type="scientific">candidate division WWE3 bacterium GW2011_GWA2_44_16</name>
    <dbReference type="NCBI Taxonomy" id="1619110"/>
    <lineage>
        <taxon>Bacteria</taxon>
        <taxon>Katanobacteria</taxon>
    </lineage>
</organism>
<reference evidence="3 4" key="1">
    <citation type="journal article" date="2015" name="Nature">
        <title>rRNA introns, odd ribosomes, and small enigmatic genomes across a large radiation of phyla.</title>
        <authorList>
            <person name="Brown C.T."/>
            <person name="Hug L.A."/>
            <person name="Thomas B.C."/>
            <person name="Sharon I."/>
            <person name="Castelle C.J."/>
            <person name="Singh A."/>
            <person name="Wilkins M.J."/>
            <person name="Williams K.H."/>
            <person name="Banfield J.F."/>
        </authorList>
    </citation>
    <scope>NUCLEOTIDE SEQUENCE [LARGE SCALE GENOMIC DNA]</scope>
</reference>
<dbReference type="Proteomes" id="UP000034128">
    <property type="component" value="Unassembled WGS sequence"/>
</dbReference>
<dbReference type="Gene3D" id="3.40.50.300">
    <property type="entry name" value="P-loop containing nucleotide triphosphate hydrolases"/>
    <property type="match status" value="1"/>
</dbReference>
<dbReference type="Pfam" id="PF13173">
    <property type="entry name" value="AAA_14"/>
    <property type="match status" value="1"/>
</dbReference>
<feature type="domain" description="AAA" evidence="1">
    <location>
        <begin position="58"/>
        <end position="180"/>
    </location>
</feature>
<evidence type="ECO:0000259" key="2">
    <source>
        <dbReference type="Pfam" id="PF13635"/>
    </source>
</evidence>
<dbReference type="PANTHER" id="PTHR43566">
    <property type="entry name" value="CONSERVED PROTEIN"/>
    <property type="match status" value="1"/>
</dbReference>
<evidence type="ECO:0000259" key="1">
    <source>
        <dbReference type="Pfam" id="PF13173"/>
    </source>
</evidence>
<dbReference type="PANTHER" id="PTHR43566:SF1">
    <property type="entry name" value="AAA+ ATPASE DOMAIN-CONTAINING PROTEIN"/>
    <property type="match status" value="1"/>
</dbReference>
<dbReference type="SUPFAM" id="SSF52540">
    <property type="entry name" value="P-loop containing nucleoside triphosphate hydrolases"/>
    <property type="match status" value="1"/>
</dbReference>
<proteinExistence type="predicted"/>
<dbReference type="InterPro" id="IPR041682">
    <property type="entry name" value="AAA_14"/>
</dbReference>
<protein>
    <recommendedName>
        <fullName evidence="5">AAA+ ATPase domain-containing protein</fullName>
    </recommendedName>
</protein>
<evidence type="ECO:0000313" key="3">
    <source>
        <dbReference type="EMBL" id="KKT45660.1"/>
    </source>
</evidence>
<dbReference type="Pfam" id="PF13635">
    <property type="entry name" value="DUF4143"/>
    <property type="match status" value="1"/>
</dbReference>
<dbReference type="STRING" id="1619110.UW36_C0002G0047"/>
<evidence type="ECO:0008006" key="5">
    <source>
        <dbReference type="Google" id="ProtNLM"/>
    </source>
</evidence>
<dbReference type="InterPro" id="IPR027417">
    <property type="entry name" value="P-loop_NTPase"/>
</dbReference>
<dbReference type="InterPro" id="IPR025420">
    <property type="entry name" value="DUF4143"/>
</dbReference>
<dbReference type="EMBL" id="LCIA01000002">
    <property type="protein sequence ID" value="KKT45660.1"/>
    <property type="molecule type" value="Genomic_DNA"/>
</dbReference>
<evidence type="ECO:0000313" key="4">
    <source>
        <dbReference type="Proteomes" id="UP000034128"/>
    </source>
</evidence>
<sequence length="416" mass="48025">MDDKCLKSALDIDYVSQADRNVAIMVSCIDRNMKILYNGDMIKRIYQDKLESMTVLGKVLVLYGPRRVGKTTLIETYLSTTYKGHVYKSTGENIQLREVLESSDFSRIVPYFSSYDLVFIDEAQKIENIGNGLKILVDQLPNTKVIATGSSSFDLSNKVGEPLVGRQFTYKLFPVSVDEISSTFGRAYVEENLNNLLVYGSYPEVLNAASFEEKRRYLVQIRDSYLFKDILELEGLKNSRKISDLLRLVAYQVGKEVSLTELAGALEISKNTVARYLDLLEKSFVLINLRGFSRNLRSEVTKSSKYYFYDNGVRNAVIDNFGFVGNREDIGALWENFLVVERLKKQTYDAIYTNNYFWRTWDKKEIDWVEDRGGNLYGYEFKYSKDQVSEPKKWKETYPGAEYKVVNKTNYFEFVG</sequence>